<proteinExistence type="inferred from homology"/>
<evidence type="ECO:0000259" key="4">
    <source>
        <dbReference type="PROSITE" id="PS50126"/>
    </source>
</evidence>
<sequence length="260" mass="28496">MKDDHFHCAVCDADLPGRPDHDAVGDLVSGTVVADERPFGPRIRLDGDLASTPAHIRDYPWHGTRADAAEVGQRVTAEVVSVDEGRIWLSLAATEHPHLWTFLKGLRAGDVLTGRVADIQNFGVFIALDEGPPHPTYPGVGFVTIPELSWKHFEQVSEVVGVGQRVRGEVLAFDTYNGEARLSLRALRPDPFQVFADEAKVGQQFPGVVTKVVPFGVFVRIADGVEGLVPTEDVQPGDSVQVSIVDLDRDRRRLLLTRVR</sequence>
<dbReference type="RefSeq" id="WP_225271304.1">
    <property type="nucleotide sequence ID" value="NZ_CP084058.1"/>
</dbReference>
<dbReference type="InterPro" id="IPR003029">
    <property type="entry name" value="S1_domain"/>
</dbReference>
<evidence type="ECO:0000256" key="3">
    <source>
        <dbReference type="ARBA" id="ARBA00023274"/>
    </source>
</evidence>
<keyword evidence="2 5" id="KW-0689">Ribosomal protein</keyword>
<reference evidence="5" key="1">
    <citation type="submission" date="2016-04" db="EMBL/GenBank/DDBJ databases">
        <authorList>
            <person name="Evans L.H."/>
            <person name="Alamgir A."/>
            <person name="Owens N."/>
            <person name="Weber N.D."/>
            <person name="Virtaneva K."/>
            <person name="Barbian K."/>
            <person name="Babar A."/>
            <person name="Rosenke K."/>
        </authorList>
    </citation>
    <scope>NUCLEOTIDE SEQUENCE</scope>
    <source>
        <strain evidence="5">Nono1</strain>
    </source>
</reference>
<organism evidence="5">
    <name type="scientific">Nonomuraea gerenzanensis</name>
    <dbReference type="NCBI Taxonomy" id="93944"/>
    <lineage>
        <taxon>Bacteria</taxon>
        <taxon>Bacillati</taxon>
        <taxon>Actinomycetota</taxon>
        <taxon>Actinomycetes</taxon>
        <taxon>Streptosporangiales</taxon>
        <taxon>Streptosporangiaceae</taxon>
        <taxon>Nonomuraea</taxon>
    </lineage>
</organism>
<dbReference type="GO" id="GO:0003735">
    <property type="term" value="F:structural constituent of ribosome"/>
    <property type="evidence" value="ECO:0007669"/>
    <property type="project" value="TreeGrafter"/>
</dbReference>
<protein>
    <submittedName>
        <fullName evidence="5">SSU ribosomal protein S1p</fullName>
    </submittedName>
</protein>
<comment type="similarity">
    <text evidence="1">Belongs to the bacterial ribosomal protein bS1 family.</text>
</comment>
<feature type="domain" description="S1 motif" evidence="4">
    <location>
        <begin position="109"/>
        <end position="185"/>
    </location>
</feature>
<dbReference type="PANTHER" id="PTHR10724">
    <property type="entry name" value="30S RIBOSOMAL PROTEIN S1"/>
    <property type="match status" value="1"/>
</dbReference>
<evidence type="ECO:0000256" key="2">
    <source>
        <dbReference type="ARBA" id="ARBA00022980"/>
    </source>
</evidence>
<dbReference type="PANTHER" id="PTHR10724:SF7">
    <property type="entry name" value="SMALL RIBOSOMAL SUBUNIT PROTEIN BS1C"/>
    <property type="match status" value="1"/>
</dbReference>
<accession>A0A1M4DZJ7</accession>
<dbReference type="AlphaFoldDB" id="A0A1M4DZJ7"/>
<dbReference type="SUPFAM" id="SSF50249">
    <property type="entry name" value="Nucleic acid-binding proteins"/>
    <property type="match status" value="2"/>
</dbReference>
<dbReference type="InterPro" id="IPR050437">
    <property type="entry name" value="Ribos_protein_bS1-like"/>
</dbReference>
<evidence type="ECO:0000256" key="1">
    <source>
        <dbReference type="ARBA" id="ARBA00006767"/>
    </source>
</evidence>
<dbReference type="GO" id="GO:0006412">
    <property type="term" value="P:translation"/>
    <property type="evidence" value="ECO:0007669"/>
    <property type="project" value="TreeGrafter"/>
</dbReference>
<feature type="domain" description="S1 motif" evidence="4">
    <location>
        <begin position="25"/>
        <end position="92"/>
    </location>
</feature>
<gene>
    <name evidence="5" type="ORF">BN4615_P1494</name>
</gene>
<feature type="domain" description="S1 motif" evidence="4">
    <location>
        <begin position="202"/>
        <end position="259"/>
    </location>
</feature>
<dbReference type="GO" id="GO:0022627">
    <property type="term" value="C:cytosolic small ribosomal subunit"/>
    <property type="evidence" value="ECO:0007669"/>
    <property type="project" value="TreeGrafter"/>
</dbReference>
<keyword evidence="3" id="KW-0687">Ribonucleoprotein</keyword>
<dbReference type="SMART" id="SM00316">
    <property type="entry name" value="S1"/>
    <property type="match status" value="3"/>
</dbReference>
<dbReference type="Pfam" id="PF00575">
    <property type="entry name" value="S1"/>
    <property type="match status" value="2"/>
</dbReference>
<dbReference type="GO" id="GO:0003729">
    <property type="term" value="F:mRNA binding"/>
    <property type="evidence" value="ECO:0007669"/>
    <property type="project" value="TreeGrafter"/>
</dbReference>
<name>A0A1M4DZJ7_9ACTN</name>
<evidence type="ECO:0000313" key="5">
    <source>
        <dbReference type="EMBL" id="SBO91980.1"/>
    </source>
</evidence>
<dbReference type="PROSITE" id="PS50126">
    <property type="entry name" value="S1"/>
    <property type="match status" value="3"/>
</dbReference>
<dbReference type="InterPro" id="IPR012340">
    <property type="entry name" value="NA-bd_OB-fold"/>
</dbReference>
<dbReference type="EMBL" id="LT559118">
    <property type="protein sequence ID" value="SBO91980.1"/>
    <property type="molecule type" value="Genomic_DNA"/>
</dbReference>
<dbReference type="Gene3D" id="2.40.50.140">
    <property type="entry name" value="Nucleic acid-binding proteins"/>
    <property type="match status" value="3"/>
</dbReference>